<evidence type="ECO:0000313" key="3">
    <source>
        <dbReference type="EMBL" id="MFD2729771.1"/>
    </source>
</evidence>
<keyword evidence="1" id="KW-1133">Transmembrane helix</keyword>
<feature type="transmembrane region" description="Helical" evidence="1">
    <location>
        <begin position="220"/>
        <end position="238"/>
    </location>
</feature>
<dbReference type="NCBIfam" id="TIGR01167">
    <property type="entry name" value="LPXTG_anchor"/>
    <property type="match status" value="1"/>
</dbReference>
<name>A0ABW5TNU5_9ENTE</name>
<reference evidence="4" key="1">
    <citation type="journal article" date="2019" name="Int. J. Syst. Evol. Microbiol.">
        <title>The Global Catalogue of Microorganisms (GCM) 10K type strain sequencing project: providing services to taxonomists for standard genome sequencing and annotation.</title>
        <authorList>
            <consortium name="The Broad Institute Genomics Platform"/>
            <consortium name="The Broad Institute Genome Sequencing Center for Infectious Disease"/>
            <person name="Wu L."/>
            <person name="Ma J."/>
        </authorList>
    </citation>
    <scope>NUCLEOTIDE SEQUENCE [LARGE SCALE GENOMIC DNA]</scope>
    <source>
        <strain evidence="4">TISTR 932</strain>
    </source>
</reference>
<organism evidence="3 4">
    <name type="scientific">Enterococcus camelliae</name>
    <dbReference type="NCBI Taxonomy" id="453959"/>
    <lineage>
        <taxon>Bacteria</taxon>
        <taxon>Bacillati</taxon>
        <taxon>Bacillota</taxon>
        <taxon>Bacilli</taxon>
        <taxon>Lactobacillales</taxon>
        <taxon>Enterococcaceae</taxon>
        <taxon>Enterococcus</taxon>
    </lineage>
</organism>
<sequence length="246" mass="27257">MKKIRQLIGVGFVFLSILVFWSPPTVTGDEQASEVTITLHKRIWIDQELPANLVNNGLENHSFGGTPLANVSFSVYDATDRYQEASRQADFDVKTWMRGWAQKSIVAIQQAGLTQIGQTSQTNGEGSVSFRLPQDQANAYLFVQEPIVSKTLKFGDDDSAPLIVIVPYYAEGASQPLETIHIYLKNAATSIQPVTPAEPKQPILKPTKQSFLPSTGQAKSLMAISGMMILFGLGWYLWRRPANKEK</sequence>
<dbReference type="InterPro" id="IPR032364">
    <property type="entry name" value="GramPos_pilinD1_N"/>
</dbReference>
<feature type="domain" description="Gram-positive pilin subunit D1 N-terminal" evidence="2">
    <location>
        <begin position="33"/>
        <end position="186"/>
    </location>
</feature>
<evidence type="ECO:0000259" key="2">
    <source>
        <dbReference type="Pfam" id="PF16555"/>
    </source>
</evidence>
<dbReference type="Pfam" id="PF16555">
    <property type="entry name" value="GramPos_pilinD1"/>
    <property type="match status" value="1"/>
</dbReference>
<gene>
    <name evidence="3" type="ORF">ACFSR0_10120</name>
</gene>
<evidence type="ECO:0000256" key="1">
    <source>
        <dbReference type="SAM" id="Phobius"/>
    </source>
</evidence>
<dbReference type="RefSeq" id="WP_379982427.1">
    <property type="nucleotide sequence ID" value="NZ_JBHUMO010000058.1"/>
</dbReference>
<accession>A0ABW5TNU5</accession>
<protein>
    <submittedName>
        <fullName evidence="3">Pilin N-terminal domain-containing protein</fullName>
    </submittedName>
</protein>
<keyword evidence="1" id="KW-0472">Membrane</keyword>
<dbReference type="InterPro" id="IPR013783">
    <property type="entry name" value="Ig-like_fold"/>
</dbReference>
<keyword evidence="4" id="KW-1185">Reference proteome</keyword>
<evidence type="ECO:0000313" key="4">
    <source>
        <dbReference type="Proteomes" id="UP001597427"/>
    </source>
</evidence>
<comment type="caution">
    <text evidence="3">The sequence shown here is derived from an EMBL/GenBank/DDBJ whole genome shotgun (WGS) entry which is preliminary data.</text>
</comment>
<proteinExistence type="predicted"/>
<dbReference type="Proteomes" id="UP001597427">
    <property type="component" value="Unassembled WGS sequence"/>
</dbReference>
<keyword evidence="1" id="KW-0812">Transmembrane</keyword>
<dbReference type="Gene3D" id="2.60.40.10">
    <property type="entry name" value="Immunoglobulins"/>
    <property type="match status" value="1"/>
</dbReference>
<dbReference type="EMBL" id="JBHUMO010000058">
    <property type="protein sequence ID" value="MFD2729771.1"/>
    <property type="molecule type" value="Genomic_DNA"/>
</dbReference>